<dbReference type="AlphaFoldDB" id="A0A9X2BKG3"/>
<proteinExistence type="predicted"/>
<dbReference type="GO" id="GO:0042597">
    <property type="term" value="C:periplasmic space"/>
    <property type="evidence" value="ECO:0007669"/>
    <property type="project" value="UniProtKB-SubCell"/>
</dbReference>
<keyword evidence="2" id="KW-0813">Transport</keyword>
<dbReference type="RefSeq" id="WP_248009572.1">
    <property type="nucleotide sequence ID" value="NZ_JAJHVV010000008.1"/>
</dbReference>
<evidence type="ECO:0000256" key="2">
    <source>
        <dbReference type="ARBA" id="ARBA00022448"/>
    </source>
</evidence>
<keyword evidence="3" id="KW-0732">Signal</keyword>
<dbReference type="Gene3D" id="3.40.190.10">
    <property type="entry name" value="Periplasmic binding protein-like II"/>
    <property type="match status" value="2"/>
</dbReference>
<dbReference type="InterPro" id="IPR001188">
    <property type="entry name" value="Sperm_putr-bd"/>
</dbReference>
<dbReference type="PANTHER" id="PTHR30222">
    <property type="entry name" value="SPERMIDINE/PUTRESCINE-BINDING PERIPLASMIC PROTEIN"/>
    <property type="match status" value="1"/>
</dbReference>
<organism evidence="5 6">
    <name type="scientific">Vibrio amylolyticus</name>
    <dbReference type="NCBI Taxonomy" id="2847292"/>
    <lineage>
        <taxon>Bacteria</taxon>
        <taxon>Pseudomonadati</taxon>
        <taxon>Pseudomonadota</taxon>
        <taxon>Gammaproteobacteria</taxon>
        <taxon>Vibrionales</taxon>
        <taxon>Vibrionaceae</taxon>
        <taxon>Vibrio</taxon>
    </lineage>
</organism>
<dbReference type="SUPFAM" id="SSF53850">
    <property type="entry name" value="Periplasmic binding protein-like II"/>
    <property type="match status" value="1"/>
</dbReference>
<evidence type="ECO:0000313" key="6">
    <source>
        <dbReference type="Proteomes" id="UP001139559"/>
    </source>
</evidence>
<gene>
    <name evidence="5" type="ORF">KP803_14570</name>
</gene>
<comment type="caution">
    <text evidence="5">The sequence shown here is derived from an EMBL/GenBank/DDBJ whole genome shotgun (WGS) entry which is preliminary data.</text>
</comment>
<evidence type="ECO:0000256" key="4">
    <source>
        <dbReference type="ARBA" id="ARBA00022764"/>
    </source>
</evidence>
<accession>A0A9X2BKG3</accession>
<dbReference type="GO" id="GO:0015846">
    <property type="term" value="P:polyamine transport"/>
    <property type="evidence" value="ECO:0007669"/>
    <property type="project" value="InterPro"/>
</dbReference>
<dbReference type="GO" id="GO:0019808">
    <property type="term" value="F:polyamine binding"/>
    <property type="evidence" value="ECO:0007669"/>
    <property type="project" value="InterPro"/>
</dbReference>
<dbReference type="EMBL" id="JAJHVV010000008">
    <property type="protein sequence ID" value="MCK6264502.1"/>
    <property type="molecule type" value="Genomic_DNA"/>
</dbReference>
<dbReference type="Proteomes" id="UP001139559">
    <property type="component" value="Unassembled WGS sequence"/>
</dbReference>
<name>A0A9X2BKG3_9VIBR</name>
<dbReference type="PANTHER" id="PTHR30222:SF12">
    <property type="entry name" value="NORSPERMIDINE SENSOR"/>
    <property type="match status" value="1"/>
</dbReference>
<evidence type="ECO:0000313" key="5">
    <source>
        <dbReference type="EMBL" id="MCK6264502.1"/>
    </source>
</evidence>
<evidence type="ECO:0000256" key="1">
    <source>
        <dbReference type="ARBA" id="ARBA00004418"/>
    </source>
</evidence>
<protein>
    <submittedName>
        <fullName evidence="5">Extracellular solute-binding protein</fullName>
    </submittedName>
</protein>
<keyword evidence="6" id="KW-1185">Reference proteome</keyword>
<evidence type="ECO:0000256" key="3">
    <source>
        <dbReference type="ARBA" id="ARBA00022729"/>
    </source>
</evidence>
<keyword evidence="4" id="KW-0574">Periplasm</keyword>
<dbReference type="InterPro" id="IPR006059">
    <property type="entry name" value="SBP"/>
</dbReference>
<dbReference type="Pfam" id="PF13416">
    <property type="entry name" value="SBP_bac_8"/>
    <property type="match status" value="1"/>
</dbReference>
<sequence>MSLSIDAAEIKIFTWEEYFSSEVIADFETQSGHTVSLVYFDSEIVRDLVVFSGKATAYDLFILDAGTLQSLEEHGLLTDISTVLLPNSTSFSAGSNEACTTLGIPYAFGSMGVGIRTTKVKNPIITWMDVFDYVMEHPQTVVFPADDIDTVAIALLALGFHPMTDDAFELKQAYSLLKKVSDDLLDLRNAAGYALDKKKDSQMDVAVFYSGEKLLISNATKQEDWHYMIPSDGTIIWYECLSSHRDKGLSQATIDFLNYLNQPYNVVRNAENMWFATTSLAVEELASPDYKNDNELFPSGLNTKNSYLYEQLSNESKNIRSNILSVLMKNHVGNEN</sequence>
<comment type="subcellular location">
    <subcellularLocation>
        <location evidence="1">Periplasm</location>
    </subcellularLocation>
</comment>
<reference evidence="5" key="1">
    <citation type="submission" date="2021-11" db="EMBL/GenBank/DDBJ databases">
        <title>Vibrio ZSDE26 sp. nov. and Vibrio ZSDZ34 sp. nov., isolated from coastal seawater in Qingdao.</title>
        <authorList>
            <person name="Zhang P."/>
        </authorList>
    </citation>
    <scope>NUCLEOTIDE SEQUENCE</scope>
    <source>
        <strain evidence="5">ZSDE26</strain>
    </source>
</reference>
<dbReference type="PRINTS" id="PR00909">
    <property type="entry name" value="SPERMDNBNDNG"/>
</dbReference>